<dbReference type="EMBL" id="JAGSCS010000006">
    <property type="protein sequence ID" value="MBR0575914.1"/>
    <property type="molecule type" value="Genomic_DNA"/>
</dbReference>
<dbReference type="RefSeq" id="WP_211800598.1">
    <property type="nucleotide sequence ID" value="NZ_JAGSCS010000006.1"/>
</dbReference>
<evidence type="ECO:0000256" key="1">
    <source>
        <dbReference type="SAM" id="Phobius"/>
    </source>
</evidence>
<feature type="transmembrane region" description="Helical" evidence="1">
    <location>
        <begin position="127"/>
        <end position="156"/>
    </location>
</feature>
<reference evidence="2" key="1">
    <citation type="submission" date="2021-04" db="EMBL/GenBank/DDBJ databases">
        <title>Proteiniclasticum sedimins sp. nov., an obligate anaerobic bacterium isolated from anaerobic sludge.</title>
        <authorList>
            <person name="Liu J."/>
        </authorList>
    </citation>
    <scope>NUCLEOTIDE SEQUENCE</scope>
    <source>
        <strain evidence="2">BAD-10</strain>
    </source>
</reference>
<keyword evidence="1" id="KW-1133">Transmembrane helix</keyword>
<proteinExistence type="predicted"/>
<comment type="caution">
    <text evidence="2">The sequence shown here is derived from an EMBL/GenBank/DDBJ whole genome shotgun (WGS) entry which is preliminary data.</text>
</comment>
<keyword evidence="1" id="KW-0472">Membrane</keyword>
<accession>A0A941CQR9</accession>
<keyword evidence="1" id="KW-0812">Transmembrane</keyword>
<feature type="transmembrane region" description="Helical" evidence="1">
    <location>
        <begin position="37"/>
        <end position="63"/>
    </location>
</feature>
<sequence length="187" mass="21381">MASSLRVFLYLLLPLLSGLGGRFLVKEEASGKGMKGIIPVGVLILASFLLHLDLPDLLFFSLFLVSALTDQETGMVYELPLYLLAPIALWKFYTRQSYVVAIFLLLLAAHRKSPKFQYYMGEGDLWLLLLLSMAYGRLVFYILVYAAVLGLIYGAVRRKREVWFAPFLFYGLLLSQFHEINKLFHIF</sequence>
<keyword evidence="3" id="KW-1185">Reference proteome</keyword>
<feature type="transmembrane region" description="Helical" evidence="1">
    <location>
        <begin position="83"/>
        <end position="107"/>
    </location>
</feature>
<name>A0A941CQR9_9CLOT</name>
<organism evidence="2 3">
    <name type="scientific">Proteiniclasticum sediminis</name>
    <dbReference type="NCBI Taxonomy" id="2804028"/>
    <lineage>
        <taxon>Bacteria</taxon>
        <taxon>Bacillati</taxon>
        <taxon>Bacillota</taxon>
        <taxon>Clostridia</taxon>
        <taxon>Eubacteriales</taxon>
        <taxon>Clostridiaceae</taxon>
        <taxon>Proteiniclasticum</taxon>
    </lineage>
</organism>
<feature type="transmembrane region" description="Helical" evidence="1">
    <location>
        <begin position="6"/>
        <end position="25"/>
    </location>
</feature>
<evidence type="ECO:0000313" key="2">
    <source>
        <dbReference type="EMBL" id="MBR0575914.1"/>
    </source>
</evidence>
<dbReference type="Proteomes" id="UP000675379">
    <property type="component" value="Unassembled WGS sequence"/>
</dbReference>
<evidence type="ECO:0000313" key="3">
    <source>
        <dbReference type="Proteomes" id="UP000675379"/>
    </source>
</evidence>
<feature type="transmembrane region" description="Helical" evidence="1">
    <location>
        <begin position="162"/>
        <end position="180"/>
    </location>
</feature>
<dbReference type="AlphaFoldDB" id="A0A941CQR9"/>
<gene>
    <name evidence="2" type="ORF">KCG48_06125</name>
</gene>
<protein>
    <submittedName>
        <fullName evidence="2">Uncharacterized protein</fullName>
    </submittedName>
</protein>